<reference evidence="2 3" key="1">
    <citation type="submission" date="2016-10" db="EMBL/GenBank/DDBJ databases">
        <authorList>
            <person name="de Groot N.N."/>
        </authorList>
    </citation>
    <scope>NUCLEOTIDE SEQUENCE [LARGE SCALE GENOMIC DNA]</scope>
    <source>
        <strain evidence="2 3">CGMCC 1.7659</strain>
    </source>
</reference>
<dbReference type="SUPFAM" id="SSF54637">
    <property type="entry name" value="Thioesterase/thiol ester dehydrase-isomerase"/>
    <property type="match status" value="1"/>
</dbReference>
<dbReference type="Gene3D" id="3.10.129.10">
    <property type="entry name" value="Hotdog Thioesterase"/>
    <property type="match status" value="1"/>
</dbReference>
<evidence type="ECO:0000313" key="3">
    <source>
        <dbReference type="Proteomes" id="UP000198575"/>
    </source>
</evidence>
<dbReference type="PANTHER" id="PTHR42993">
    <property type="entry name" value="MAOC-LIKE DEHYDRATASE DOMAIN-CONTAINING PROTEIN"/>
    <property type="match status" value="1"/>
</dbReference>
<sequence>MSTPRRIANLEALQALVGQEVAVSDWLTIDQARIQAFADVTEDHQWIHLDAERCRRESPYGAPIAHGYLILSLLPVLFERSLQIDGVAMAVNYGLDRVRLPAPVIAGSRIRGRLALERLDAVAGGMQAHWTATIEIESGDKPACVAQMLARYYPANPNS</sequence>
<dbReference type="RefSeq" id="WP_092409475.1">
    <property type="nucleotide sequence ID" value="NZ_FOVF01000026.1"/>
</dbReference>
<dbReference type="Proteomes" id="UP000198575">
    <property type="component" value="Unassembled WGS sequence"/>
</dbReference>
<dbReference type="OrthoDB" id="9801735at2"/>
<dbReference type="CDD" id="cd03450">
    <property type="entry name" value="NodN"/>
    <property type="match status" value="1"/>
</dbReference>
<dbReference type="STRING" id="578942.SAMN05216289_12629"/>
<keyword evidence="3" id="KW-1185">Reference proteome</keyword>
<dbReference type="EMBL" id="FOVF01000026">
    <property type="protein sequence ID" value="SFN50174.1"/>
    <property type="molecule type" value="Genomic_DNA"/>
</dbReference>
<gene>
    <name evidence="2" type="ORF">SAMN05216289_12629</name>
</gene>
<dbReference type="Pfam" id="PF01575">
    <property type="entry name" value="MaoC_dehydratas"/>
    <property type="match status" value="1"/>
</dbReference>
<dbReference type="AlphaFoldDB" id="A0A1I4ZIV1"/>
<name>A0A1I4ZIV1_9GAMM</name>
<dbReference type="PANTHER" id="PTHR42993:SF1">
    <property type="entry name" value="MAOC-LIKE DEHYDRATASE DOMAIN-CONTAINING PROTEIN"/>
    <property type="match status" value="1"/>
</dbReference>
<accession>A0A1I4ZIV1</accession>
<feature type="domain" description="MaoC-like" evidence="1">
    <location>
        <begin position="14"/>
        <end position="122"/>
    </location>
</feature>
<proteinExistence type="predicted"/>
<dbReference type="InterPro" id="IPR039375">
    <property type="entry name" value="NodN-like"/>
</dbReference>
<evidence type="ECO:0000313" key="2">
    <source>
        <dbReference type="EMBL" id="SFN50174.1"/>
    </source>
</evidence>
<organism evidence="2 3">
    <name type="scientific">Dokdonella immobilis</name>
    <dbReference type="NCBI Taxonomy" id="578942"/>
    <lineage>
        <taxon>Bacteria</taxon>
        <taxon>Pseudomonadati</taxon>
        <taxon>Pseudomonadota</taxon>
        <taxon>Gammaproteobacteria</taxon>
        <taxon>Lysobacterales</taxon>
        <taxon>Rhodanobacteraceae</taxon>
        <taxon>Dokdonella</taxon>
    </lineage>
</organism>
<dbReference type="InterPro" id="IPR029069">
    <property type="entry name" value="HotDog_dom_sf"/>
</dbReference>
<dbReference type="InterPro" id="IPR002539">
    <property type="entry name" value="MaoC-like_dom"/>
</dbReference>
<evidence type="ECO:0000259" key="1">
    <source>
        <dbReference type="Pfam" id="PF01575"/>
    </source>
</evidence>
<protein>
    <submittedName>
        <fullName evidence="2">Acyl dehydratase</fullName>
    </submittedName>
</protein>